<dbReference type="EMBL" id="JAHGAV010001639">
    <property type="protein sequence ID" value="KAG6921897.1"/>
    <property type="molecule type" value="Genomic_DNA"/>
</dbReference>
<feature type="region of interest" description="Disordered" evidence="1">
    <location>
        <begin position="66"/>
        <end position="111"/>
    </location>
</feature>
<feature type="compositionally biased region" description="Low complexity" evidence="1">
    <location>
        <begin position="86"/>
        <end position="95"/>
    </location>
</feature>
<feature type="non-terminal residue" evidence="2">
    <location>
        <position position="111"/>
    </location>
</feature>
<protein>
    <submittedName>
        <fullName evidence="2">Solute carrier family 7 member 7</fullName>
    </submittedName>
</protein>
<dbReference type="AlphaFoldDB" id="A0A8T1RZI0"/>
<comment type="caution">
    <text evidence="2">The sequence shown here is derived from an EMBL/GenBank/DDBJ whole genome shotgun (WGS) entry which is preliminary data.</text>
</comment>
<feature type="region of interest" description="Disordered" evidence="1">
    <location>
        <begin position="37"/>
        <end position="56"/>
    </location>
</feature>
<proteinExistence type="predicted"/>
<evidence type="ECO:0000313" key="2">
    <source>
        <dbReference type="EMBL" id="KAG6921897.1"/>
    </source>
</evidence>
<evidence type="ECO:0000256" key="1">
    <source>
        <dbReference type="SAM" id="MobiDB-lite"/>
    </source>
</evidence>
<organism evidence="2 3">
    <name type="scientific">Chelydra serpentina</name>
    <name type="common">Snapping turtle</name>
    <name type="synonym">Testudo serpentina</name>
    <dbReference type="NCBI Taxonomy" id="8475"/>
    <lineage>
        <taxon>Eukaryota</taxon>
        <taxon>Metazoa</taxon>
        <taxon>Chordata</taxon>
        <taxon>Craniata</taxon>
        <taxon>Vertebrata</taxon>
        <taxon>Euteleostomi</taxon>
        <taxon>Archelosauria</taxon>
        <taxon>Testudinata</taxon>
        <taxon>Testudines</taxon>
        <taxon>Cryptodira</taxon>
        <taxon>Durocryptodira</taxon>
        <taxon>Americhelydia</taxon>
        <taxon>Chelydroidea</taxon>
        <taxon>Chelydridae</taxon>
        <taxon>Chelydra</taxon>
    </lineage>
</organism>
<evidence type="ECO:0000313" key="3">
    <source>
        <dbReference type="Proteomes" id="UP000765507"/>
    </source>
</evidence>
<reference evidence="2 3" key="1">
    <citation type="journal article" date="2020" name="G3 (Bethesda)">
        <title>Draft Genome of the Common Snapping Turtle, Chelydra serpentina, a Model for Phenotypic Plasticity in Reptiles.</title>
        <authorList>
            <person name="Das D."/>
            <person name="Singh S.K."/>
            <person name="Bierstedt J."/>
            <person name="Erickson A."/>
            <person name="Galli G.L.J."/>
            <person name="Crossley D.A. 2nd"/>
            <person name="Rhen T."/>
        </authorList>
    </citation>
    <scope>NUCLEOTIDE SEQUENCE [LARGE SCALE GENOMIC DNA]</scope>
    <source>
        <strain evidence="2">KW</strain>
    </source>
</reference>
<dbReference type="Proteomes" id="UP000765507">
    <property type="component" value="Unassembled WGS sequence"/>
</dbReference>
<name>A0A8T1RZI0_CHESE</name>
<keyword evidence="3" id="KW-1185">Reference proteome</keyword>
<accession>A0A8T1RZI0</accession>
<sequence>GHGSGLSVRGGHLPAHQLLQLQLLVLRGPVHRRAALPALEGARQAPPPQAEPRLPTVLLPVHRVPRGRPALHRPPQLAHRHRHRALGAPRLLPAGAGPGHPPAPLATGGRG</sequence>
<gene>
    <name evidence="2" type="primary">SLC7A7</name>
    <name evidence="2" type="ORF">G0U57_004754</name>
</gene>